<reference evidence="1" key="1">
    <citation type="submission" date="2022-04" db="EMBL/GenBank/DDBJ databases">
        <title>Chromosome-scale genome assembly of Holotrichia oblita Faldermann.</title>
        <authorList>
            <person name="Rongchong L."/>
        </authorList>
    </citation>
    <scope>NUCLEOTIDE SEQUENCE</scope>
    <source>
        <strain evidence="1">81SQS9</strain>
    </source>
</reference>
<dbReference type="Proteomes" id="UP001056778">
    <property type="component" value="Chromosome 2"/>
</dbReference>
<sequence length="122" mass="14116">MVLTTEHKIYMIEAYFKTGVLVNGTWEYSQRLCLDNFREHFPAVGVLPENVYPCFTNCVEVFRETGSEMHKKGAGRPRIRTEGVINDVRQAYKTFKTSLPRNSAFLWNLPNDCEEEPEHASI</sequence>
<evidence type="ECO:0000313" key="2">
    <source>
        <dbReference type="Proteomes" id="UP001056778"/>
    </source>
</evidence>
<protein>
    <submittedName>
        <fullName evidence="1">Camp-dependent protein kinase regulatory chain</fullName>
    </submittedName>
</protein>
<organism evidence="1 2">
    <name type="scientific">Holotrichia oblita</name>
    <name type="common">Chafer beetle</name>
    <dbReference type="NCBI Taxonomy" id="644536"/>
    <lineage>
        <taxon>Eukaryota</taxon>
        <taxon>Metazoa</taxon>
        <taxon>Ecdysozoa</taxon>
        <taxon>Arthropoda</taxon>
        <taxon>Hexapoda</taxon>
        <taxon>Insecta</taxon>
        <taxon>Pterygota</taxon>
        <taxon>Neoptera</taxon>
        <taxon>Endopterygota</taxon>
        <taxon>Coleoptera</taxon>
        <taxon>Polyphaga</taxon>
        <taxon>Scarabaeiformia</taxon>
        <taxon>Scarabaeidae</taxon>
        <taxon>Melolonthinae</taxon>
        <taxon>Holotrichia</taxon>
    </lineage>
</organism>
<name>A0ACB9TR38_HOLOL</name>
<gene>
    <name evidence="1" type="ORF">MML48_2g00001040</name>
</gene>
<dbReference type="EMBL" id="CM043016">
    <property type="protein sequence ID" value="KAI4469257.1"/>
    <property type="molecule type" value="Genomic_DNA"/>
</dbReference>
<accession>A0ACB9TR38</accession>
<keyword evidence="2" id="KW-1185">Reference proteome</keyword>
<evidence type="ECO:0000313" key="1">
    <source>
        <dbReference type="EMBL" id="KAI4469257.1"/>
    </source>
</evidence>
<comment type="caution">
    <text evidence="1">The sequence shown here is derived from an EMBL/GenBank/DDBJ whole genome shotgun (WGS) entry which is preliminary data.</text>
</comment>
<proteinExistence type="predicted"/>